<feature type="signal peptide" evidence="5">
    <location>
        <begin position="1"/>
        <end position="22"/>
    </location>
</feature>
<dbReference type="Proteomes" id="UP000053750">
    <property type="component" value="Unassembled WGS sequence"/>
</dbReference>
<dbReference type="PANTHER" id="PTHR43649">
    <property type="entry name" value="ARABINOSE-BINDING PROTEIN-RELATED"/>
    <property type="match status" value="1"/>
</dbReference>
<dbReference type="Gene3D" id="3.40.190.10">
    <property type="entry name" value="Periplasmic binding protein-like II"/>
    <property type="match status" value="2"/>
</dbReference>
<dbReference type="AlphaFoldDB" id="A0A9W5RZV7"/>
<evidence type="ECO:0000313" key="7">
    <source>
        <dbReference type="Proteomes" id="UP000053750"/>
    </source>
</evidence>
<dbReference type="PROSITE" id="PS51257">
    <property type="entry name" value="PROKAR_LIPOPROTEIN"/>
    <property type="match status" value="1"/>
</dbReference>
<keyword evidence="7" id="KW-1185">Reference proteome</keyword>
<evidence type="ECO:0000256" key="5">
    <source>
        <dbReference type="SAM" id="SignalP"/>
    </source>
</evidence>
<dbReference type="SUPFAM" id="SSF53850">
    <property type="entry name" value="Periplasmic binding protein-like II"/>
    <property type="match status" value="1"/>
</dbReference>
<keyword evidence="2" id="KW-0813">Transport</keyword>
<dbReference type="InterPro" id="IPR050490">
    <property type="entry name" value="Bact_solute-bd_prot1"/>
</dbReference>
<keyword evidence="3 5" id="KW-0732">Signal</keyword>
<comment type="similarity">
    <text evidence="1">Belongs to the bacterial solute-binding protein 1 family.</text>
</comment>
<proteinExistence type="inferred from homology"/>
<dbReference type="RefSeq" id="WP_036584886.1">
    <property type="nucleotide sequence ID" value="NZ_KK082287.1"/>
</dbReference>
<evidence type="ECO:0000313" key="6">
    <source>
        <dbReference type="EMBL" id="EXX85808.1"/>
    </source>
</evidence>
<name>A0A9W5RZV7_9BACL</name>
<organism evidence="6 7">
    <name type="scientific">Paenibacillus darwinianus</name>
    <dbReference type="NCBI Taxonomy" id="1380763"/>
    <lineage>
        <taxon>Bacteria</taxon>
        <taxon>Bacillati</taxon>
        <taxon>Bacillota</taxon>
        <taxon>Bacilli</taxon>
        <taxon>Bacillales</taxon>
        <taxon>Paenibacillaceae</taxon>
        <taxon>Paenibacillus</taxon>
    </lineage>
</organism>
<protein>
    <submittedName>
        <fullName evidence="6">ABC transporter substrate-binding protein</fullName>
    </submittedName>
</protein>
<feature type="chain" id="PRO_5040841809" evidence="5">
    <location>
        <begin position="23"/>
        <end position="454"/>
    </location>
</feature>
<feature type="region of interest" description="Disordered" evidence="4">
    <location>
        <begin position="30"/>
        <end position="49"/>
    </location>
</feature>
<accession>A0A9W5RZV7</accession>
<evidence type="ECO:0000256" key="1">
    <source>
        <dbReference type="ARBA" id="ARBA00008520"/>
    </source>
</evidence>
<comment type="caution">
    <text evidence="6">The sequence shown here is derived from an EMBL/GenBank/DDBJ whole genome shotgun (WGS) entry which is preliminary data.</text>
</comment>
<evidence type="ECO:0000256" key="3">
    <source>
        <dbReference type="ARBA" id="ARBA00022729"/>
    </source>
</evidence>
<gene>
    <name evidence="6" type="ORF">BG53_07670</name>
</gene>
<dbReference type="EMBL" id="JFHU01000211">
    <property type="protein sequence ID" value="EXX85808.1"/>
    <property type="molecule type" value="Genomic_DNA"/>
</dbReference>
<evidence type="ECO:0000256" key="2">
    <source>
        <dbReference type="ARBA" id="ARBA00022448"/>
    </source>
</evidence>
<evidence type="ECO:0000256" key="4">
    <source>
        <dbReference type="SAM" id="MobiDB-lite"/>
    </source>
</evidence>
<dbReference type="PANTHER" id="PTHR43649:SF34">
    <property type="entry name" value="ABC TRANSPORTER PERIPLASMIC-BINDING PROTEIN YCJN-RELATED"/>
    <property type="match status" value="1"/>
</dbReference>
<sequence>MKKGKVIQTLLLSLIIMLIVSACGNAGNKEAAKDKGANSGTEAAGNAGDKAAADAPVEITLLNSKGEIQAQLEEAAKSFKEDNPNITLEIIPVPAGQSPFEKASALYASGNPSTITMLDTGDVEKFKDRVLDLTNEKWMADRVDRSTDLTTFDGVNYAFPLAIEGYGFIYNKQVVDAAVGGSFDPSTINTTKALEELFAKIESSGKKALVIGPMDWSLGAHYLPLAYASQSTDPQAVTQFIEDLKAGKVDLAGNAVFNGLLDTFDVMKKYNMDKASPLAGTYERTGELIGKGEVGILFQGNWVWPQIKGFDTANGAYGFLPVPHSNNPDDFGNTQVSTAVSKRLVLDKEVATPEQQAAAKKFLEWMVYSEKGQDFLVNKANIITAFKNITLEPADPLSKSLAQYIADGKTQDSMSALPADHWAKVGASMQKYLADAGDRATVFKEIQEYWKAVK</sequence>
<reference evidence="6 7" key="1">
    <citation type="submission" date="2014-02" db="EMBL/GenBank/DDBJ databases">
        <title>Genome sequence of Paenibacillus darwinianus reveals adaptive mechanisms for survival in Antarctic soils.</title>
        <authorList>
            <person name="Dsouza M."/>
            <person name="Taylor M.W."/>
            <person name="Turner S.J."/>
            <person name="Aislabie J."/>
        </authorList>
    </citation>
    <scope>NUCLEOTIDE SEQUENCE [LARGE SCALE GENOMIC DNA]</scope>
    <source>
        <strain evidence="6 7">CE1</strain>
    </source>
</reference>